<dbReference type="RefSeq" id="XP_012894865.1">
    <property type="nucleotide sequence ID" value="XM_013039411.1"/>
</dbReference>
<sequence length="357" mass="39310">MRYITFKGPEQLRYRIIVATLTRKPIVITNIREDDENPGMKDYEVKFLKMVSTLSSGCEVDINETGTRLLYKPGFINGGKYQFHCGEERGIGYFLMGLLPLLLFGKVPSKIVFSGITNNKNDISVDIIRIVTLPLLAKWGVTEGCSLQIKKRGAEPNGGGEVIFNCPTMRELDPVDLTDAGVVKRVRGVVYTMRVSPVFADRVITSCRGLFNKFIPDVHIFKDHYTGTESGRSPGYGVTLLAETVNHYNYCAEMMGVNGALAEELGVACSELLLEEIARGGCIDSIHQPLAVLLMAFSPEDVSKIRTGPLTTTTVGMLRLLRDMIGIVFRLRPDGDEGGVLISCVGSGYKNISRKVT</sequence>
<dbReference type="PIRSF" id="PIRSF005378">
    <property type="entry name" value="RNA3'_term_phos_cycl_euk"/>
    <property type="match status" value="1"/>
</dbReference>
<dbReference type="OMA" id="YTDQNKG"/>
<dbReference type="Proteomes" id="UP000008312">
    <property type="component" value="Unassembled WGS sequence"/>
</dbReference>
<evidence type="ECO:0000259" key="6">
    <source>
        <dbReference type="Pfam" id="PF05189"/>
    </source>
</evidence>
<feature type="domain" description="RNA 3'-terminal phosphate cyclase insert" evidence="6">
    <location>
        <begin position="178"/>
        <end position="278"/>
    </location>
</feature>
<protein>
    <submittedName>
        <fullName evidence="7">RNA-3'-phosphate cyclase</fullName>
    </submittedName>
</protein>
<dbReference type="InterPro" id="IPR013791">
    <property type="entry name" value="RNA3'-term_phos_cycl_insert"/>
</dbReference>
<proteinExistence type="inferred from homology"/>
<dbReference type="GeneID" id="24918357"/>
<dbReference type="SUPFAM" id="SSF55205">
    <property type="entry name" value="EPT/RTPC-like"/>
    <property type="match status" value="1"/>
</dbReference>
<reference evidence="7" key="1">
    <citation type="submission" date="2010-02" db="EMBL/GenBank/DDBJ databases">
        <title>Sequencing and annotation of the Blastocystis hominis genome.</title>
        <authorList>
            <person name="Wincker P."/>
        </authorList>
    </citation>
    <scope>NUCLEOTIDE SEQUENCE</scope>
    <source>
        <strain evidence="7">Singapore isolate B</strain>
    </source>
</reference>
<dbReference type="InterPro" id="IPR036553">
    <property type="entry name" value="RPTC_insert"/>
</dbReference>
<evidence type="ECO:0000256" key="3">
    <source>
        <dbReference type="ARBA" id="ARBA00022517"/>
    </source>
</evidence>
<dbReference type="InterPro" id="IPR013792">
    <property type="entry name" value="RNA3'P_cycl/enolpyr_Trfase_a/b"/>
</dbReference>
<dbReference type="AlphaFoldDB" id="D8LX22"/>
<dbReference type="InterPro" id="IPR020719">
    <property type="entry name" value="RNA3'_term_phos_cycl-like_CS"/>
</dbReference>
<dbReference type="Gene3D" id="3.30.360.20">
    <property type="entry name" value="RNA 3'-terminal phosphate cyclase, insert domain"/>
    <property type="match status" value="1"/>
</dbReference>
<dbReference type="Gene3D" id="3.65.10.20">
    <property type="entry name" value="RNA 3'-terminal phosphate cyclase domain"/>
    <property type="match status" value="1"/>
</dbReference>
<dbReference type="FunCoup" id="D8LX22">
    <property type="interactions" value="296"/>
</dbReference>
<dbReference type="EMBL" id="FN668639">
    <property type="protein sequence ID" value="CBK20817.2"/>
    <property type="molecule type" value="Genomic_DNA"/>
</dbReference>
<evidence type="ECO:0000259" key="5">
    <source>
        <dbReference type="Pfam" id="PF01137"/>
    </source>
</evidence>
<dbReference type="InterPro" id="IPR037136">
    <property type="entry name" value="RNA3'_phos_cyclase_dom_sf"/>
</dbReference>
<dbReference type="GO" id="GO:0005730">
    <property type="term" value="C:nucleolus"/>
    <property type="evidence" value="ECO:0007669"/>
    <property type="project" value="UniProtKB-SubCell"/>
</dbReference>
<dbReference type="PROSITE" id="PS01287">
    <property type="entry name" value="RTC"/>
    <property type="match status" value="1"/>
</dbReference>
<gene>
    <name evidence="7" type="ORF">GSBLH_T00001078001</name>
</gene>
<dbReference type="InterPro" id="IPR000228">
    <property type="entry name" value="RNA3'_term_phos_cyc"/>
</dbReference>
<evidence type="ECO:0000256" key="4">
    <source>
        <dbReference type="ARBA" id="ARBA00023242"/>
    </source>
</evidence>
<dbReference type="NCBIfam" id="TIGR03400">
    <property type="entry name" value="18S_RNA_Rcl1p"/>
    <property type="match status" value="1"/>
</dbReference>
<keyword evidence="3" id="KW-0690">Ribosome biogenesis</keyword>
<dbReference type="InterPro" id="IPR016443">
    <property type="entry name" value="RNA3'_term_phos_cyc_type_2"/>
</dbReference>
<dbReference type="InterPro" id="IPR023797">
    <property type="entry name" value="RNA3'_phos_cyclase_dom"/>
</dbReference>
<keyword evidence="4" id="KW-0539">Nucleus</keyword>
<comment type="subcellular location">
    <subcellularLocation>
        <location evidence="1">Nucleus</location>
        <location evidence="1">Nucleolus</location>
    </subcellularLocation>
</comment>
<name>D8LX22_BLAHO</name>
<dbReference type="Pfam" id="PF01137">
    <property type="entry name" value="RTC"/>
    <property type="match status" value="1"/>
</dbReference>
<dbReference type="GO" id="GO:0004521">
    <property type="term" value="F:RNA endonuclease activity"/>
    <property type="evidence" value="ECO:0007669"/>
    <property type="project" value="TreeGrafter"/>
</dbReference>
<comment type="similarity">
    <text evidence="2">Belongs to the RNA 3'-terminal cyclase family. Type 2 subfamily.</text>
</comment>
<dbReference type="PANTHER" id="PTHR11096">
    <property type="entry name" value="RNA 3' TERMINAL PHOSPHATE CYCLASE"/>
    <property type="match status" value="1"/>
</dbReference>
<organism evidence="7">
    <name type="scientific">Blastocystis hominis</name>
    <dbReference type="NCBI Taxonomy" id="12968"/>
    <lineage>
        <taxon>Eukaryota</taxon>
        <taxon>Sar</taxon>
        <taxon>Stramenopiles</taxon>
        <taxon>Bigyra</taxon>
        <taxon>Opalozoa</taxon>
        <taxon>Opalinata</taxon>
        <taxon>Blastocystidae</taxon>
        <taxon>Blastocystis</taxon>
    </lineage>
</organism>
<evidence type="ECO:0000256" key="1">
    <source>
        <dbReference type="ARBA" id="ARBA00004604"/>
    </source>
</evidence>
<keyword evidence="8" id="KW-1185">Reference proteome</keyword>
<evidence type="ECO:0000313" key="7">
    <source>
        <dbReference type="EMBL" id="CBK20817.2"/>
    </source>
</evidence>
<accession>D8LX22</accession>
<feature type="domain" description="RNA 3'-terminal phosphate cyclase" evidence="5">
    <location>
        <begin position="5"/>
        <end position="330"/>
    </location>
</feature>
<dbReference type="OrthoDB" id="1911237at2759"/>
<dbReference type="GO" id="GO:0000479">
    <property type="term" value="P:endonucleolytic cleavage of tricistronic rRNA transcript (SSU-rRNA, 5.8S rRNA, LSU-rRNA)"/>
    <property type="evidence" value="ECO:0007669"/>
    <property type="project" value="TreeGrafter"/>
</dbReference>
<evidence type="ECO:0000313" key="8">
    <source>
        <dbReference type="Proteomes" id="UP000008312"/>
    </source>
</evidence>
<dbReference type="PANTHER" id="PTHR11096:SF1">
    <property type="entry name" value="RNA 3'-TERMINAL PHOSPHATE CYCLASE-LIKE PROTEIN"/>
    <property type="match status" value="1"/>
</dbReference>
<dbReference type="InParanoid" id="D8LX22"/>
<dbReference type="Pfam" id="PF05189">
    <property type="entry name" value="RTC_insert"/>
    <property type="match status" value="1"/>
</dbReference>
<evidence type="ECO:0000256" key="2">
    <source>
        <dbReference type="ARBA" id="ARBA00007089"/>
    </source>
</evidence>